<sequence length="318" mass="32124">MDLDLPLIGGSFLVAIIVGLTGMGGGALMTPMMMLFFNVPPLAAVSSDLVASAVMKPVGGVVHMRRGTVNLRLVGWLCVGSVPAAFCGVLLIRAFGEGEQVQQAVKYALGVALLLAVVGLVAKAYLAGREGPVSAEVGEIAVRPIPTVLIGIVGGIVVGISSVGSGSLMIVALLMLYPALKANQLVGTDLVQAVPLVTSAALGHLLFGDFQLDVTASLLVGAIPGVYLGARISSRAHGDVIRVLLAVVLLASSLKLLGVGNAAMLWILGGAVLAGAVVFRSLARNRRRAQVGVVGEGAEGGRGTGSGVETGVPSRGTR</sequence>
<gene>
    <name evidence="8" type="ORF">Psi01_22180</name>
</gene>
<feature type="transmembrane region" description="Helical" evidence="6">
    <location>
        <begin position="74"/>
        <end position="95"/>
    </location>
</feature>
<comment type="subcellular location">
    <subcellularLocation>
        <location evidence="6">Cell membrane</location>
        <topology evidence="6">Multi-pass membrane protein</topology>
    </subcellularLocation>
    <subcellularLocation>
        <location evidence="1">Membrane</location>
        <topology evidence="1">Multi-pass membrane protein</topology>
    </subcellularLocation>
</comment>
<dbReference type="Proteomes" id="UP000619788">
    <property type="component" value="Unassembled WGS sequence"/>
</dbReference>
<feature type="transmembrane region" description="Helical" evidence="6">
    <location>
        <begin position="6"/>
        <end position="28"/>
    </location>
</feature>
<name>A0A8J3SL30_9ACTN</name>
<keyword evidence="9" id="KW-1185">Reference proteome</keyword>
<feature type="transmembrane region" description="Helical" evidence="6">
    <location>
        <begin position="107"/>
        <end position="128"/>
    </location>
</feature>
<dbReference type="PANTHER" id="PTHR43701">
    <property type="entry name" value="MEMBRANE TRANSPORTER PROTEIN MJ0441-RELATED"/>
    <property type="match status" value="1"/>
</dbReference>
<evidence type="ECO:0000256" key="1">
    <source>
        <dbReference type="ARBA" id="ARBA00004141"/>
    </source>
</evidence>
<feature type="transmembrane region" description="Helical" evidence="6">
    <location>
        <begin position="263"/>
        <end position="283"/>
    </location>
</feature>
<evidence type="ECO:0000256" key="2">
    <source>
        <dbReference type="ARBA" id="ARBA00009142"/>
    </source>
</evidence>
<evidence type="ECO:0000313" key="8">
    <source>
        <dbReference type="EMBL" id="GIH91588.1"/>
    </source>
</evidence>
<keyword evidence="6" id="KW-1003">Cell membrane</keyword>
<dbReference type="RefSeq" id="WP_204063870.1">
    <property type="nucleotide sequence ID" value="NZ_BOOJ01000022.1"/>
</dbReference>
<keyword evidence="4 6" id="KW-1133">Transmembrane helix</keyword>
<evidence type="ECO:0000256" key="3">
    <source>
        <dbReference type="ARBA" id="ARBA00022692"/>
    </source>
</evidence>
<organism evidence="8 9">
    <name type="scientific">Planobispora siamensis</name>
    <dbReference type="NCBI Taxonomy" id="936338"/>
    <lineage>
        <taxon>Bacteria</taxon>
        <taxon>Bacillati</taxon>
        <taxon>Actinomycetota</taxon>
        <taxon>Actinomycetes</taxon>
        <taxon>Streptosporangiales</taxon>
        <taxon>Streptosporangiaceae</taxon>
        <taxon>Planobispora</taxon>
    </lineage>
</organism>
<keyword evidence="5 6" id="KW-0472">Membrane</keyword>
<dbReference type="PANTHER" id="PTHR43701:SF2">
    <property type="entry name" value="MEMBRANE TRANSPORTER PROTEIN YJNA-RELATED"/>
    <property type="match status" value="1"/>
</dbReference>
<accession>A0A8J3SL30</accession>
<comment type="caution">
    <text evidence="8">The sequence shown here is derived from an EMBL/GenBank/DDBJ whole genome shotgun (WGS) entry which is preliminary data.</text>
</comment>
<feature type="region of interest" description="Disordered" evidence="7">
    <location>
        <begin position="296"/>
        <end position="318"/>
    </location>
</feature>
<protein>
    <recommendedName>
        <fullName evidence="6">Probable membrane transporter protein</fullName>
    </recommendedName>
</protein>
<comment type="similarity">
    <text evidence="2 6">Belongs to the 4-toluene sulfonate uptake permease (TSUP) (TC 2.A.102) family.</text>
</comment>
<dbReference type="InterPro" id="IPR051598">
    <property type="entry name" value="TSUP/Inactive_protease-like"/>
</dbReference>
<reference evidence="8 9" key="1">
    <citation type="submission" date="2021-01" db="EMBL/GenBank/DDBJ databases">
        <title>Whole genome shotgun sequence of Planobispora siamensis NBRC 107568.</title>
        <authorList>
            <person name="Komaki H."/>
            <person name="Tamura T."/>
        </authorList>
    </citation>
    <scope>NUCLEOTIDE SEQUENCE [LARGE SCALE GENOMIC DNA]</scope>
    <source>
        <strain evidence="8 9">NBRC 107568</strain>
    </source>
</reference>
<dbReference type="Pfam" id="PF01925">
    <property type="entry name" value="TauE"/>
    <property type="match status" value="1"/>
</dbReference>
<feature type="transmembrane region" description="Helical" evidence="6">
    <location>
        <begin position="189"/>
        <end position="208"/>
    </location>
</feature>
<proteinExistence type="inferred from homology"/>
<evidence type="ECO:0000313" key="9">
    <source>
        <dbReference type="Proteomes" id="UP000619788"/>
    </source>
</evidence>
<feature type="compositionally biased region" description="Gly residues" evidence="7">
    <location>
        <begin position="296"/>
        <end position="308"/>
    </location>
</feature>
<dbReference type="GO" id="GO:0005886">
    <property type="term" value="C:plasma membrane"/>
    <property type="evidence" value="ECO:0007669"/>
    <property type="project" value="UniProtKB-SubCell"/>
</dbReference>
<evidence type="ECO:0000256" key="5">
    <source>
        <dbReference type="ARBA" id="ARBA00023136"/>
    </source>
</evidence>
<evidence type="ECO:0000256" key="4">
    <source>
        <dbReference type="ARBA" id="ARBA00022989"/>
    </source>
</evidence>
<keyword evidence="3 6" id="KW-0812">Transmembrane</keyword>
<evidence type="ECO:0000256" key="6">
    <source>
        <dbReference type="RuleBase" id="RU363041"/>
    </source>
</evidence>
<dbReference type="EMBL" id="BOOJ01000022">
    <property type="protein sequence ID" value="GIH91588.1"/>
    <property type="molecule type" value="Genomic_DNA"/>
</dbReference>
<feature type="transmembrane region" description="Helical" evidence="6">
    <location>
        <begin position="148"/>
        <end position="177"/>
    </location>
</feature>
<dbReference type="AlphaFoldDB" id="A0A8J3SL30"/>
<dbReference type="InterPro" id="IPR002781">
    <property type="entry name" value="TM_pro_TauE-like"/>
</dbReference>
<evidence type="ECO:0000256" key="7">
    <source>
        <dbReference type="SAM" id="MobiDB-lite"/>
    </source>
</evidence>
<feature type="transmembrane region" description="Helical" evidence="6">
    <location>
        <begin position="35"/>
        <end position="54"/>
    </location>
</feature>
<feature type="transmembrane region" description="Helical" evidence="6">
    <location>
        <begin position="214"/>
        <end position="233"/>
    </location>
</feature>